<evidence type="ECO:0000256" key="1">
    <source>
        <dbReference type="SAM" id="MobiDB-lite"/>
    </source>
</evidence>
<dbReference type="AlphaFoldDB" id="A0A0S4JFD5"/>
<dbReference type="EMBL" id="CYKH01001618">
    <property type="protein sequence ID" value="CUG88149.1"/>
    <property type="molecule type" value="Genomic_DNA"/>
</dbReference>
<dbReference type="Proteomes" id="UP000051952">
    <property type="component" value="Unassembled WGS sequence"/>
</dbReference>
<proteinExistence type="predicted"/>
<dbReference type="VEuPathDB" id="TriTrypDB:BSAL_13940"/>
<keyword evidence="3" id="KW-1185">Reference proteome</keyword>
<protein>
    <submittedName>
        <fullName evidence="2">Uncharacterized protein</fullName>
    </submittedName>
</protein>
<name>A0A0S4JFD5_BODSA</name>
<reference evidence="3" key="1">
    <citation type="submission" date="2015-09" db="EMBL/GenBank/DDBJ databases">
        <authorList>
            <consortium name="Pathogen Informatics"/>
        </authorList>
    </citation>
    <scope>NUCLEOTIDE SEQUENCE [LARGE SCALE GENOMIC DNA]</scope>
    <source>
        <strain evidence="3">Lake Konstanz</strain>
    </source>
</reference>
<gene>
    <name evidence="2" type="ORF">BSAL_13940</name>
</gene>
<accession>A0A0S4JFD5</accession>
<evidence type="ECO:0000313" key="2">
    <source>
        <dbReference type="EMBL" id="CUG88149.1"/>
    </source>
</evidence>
<sequence length="298" mass="34273">MATNFWATALGFDREDRLTSGSQAVSDLHSIPIGTEATIGDEKAELEGWMNMFHRRMEQRELAIAKAQTAQLHRDDEEIEKWKLVRDSDEAELLRKHERHKREQQEAADARSREEEAQREQTRIMIATAGMTDAERESWLVDERELELLQNKQAAQASRLQSLNAVLMKSVEYLAAKEKAEMEECQRLEDLRALQQSDALRDQEQQRILVDALENDHRHIILAEEPLARNLLHDASCESHRLLVNTARAQILTTLDSPTKLRLQNMSQSEANEILDDLVLLSDMQRTVDKLTCTSIKL</sequence>
<organism evidence="2 3">
    <name type="scientific">Bodo saltans</name>
    <name type="common">Flagellated protozoan</name>
    <dbReference type="NCBI Taxonomy" id="75058"/>
    <lineage>
        <taxon>Eukaryota</taxon>
        <taxon>Discoba</taxon>
        <taxon>Euglenozoa</taxon>
        <taxon>Kinetoplastea</taxon>
        <taxon>Metakinetoplastina</taxon>
        <taxon>Eubodonida</taxon>
        <taxon>Bodonidae</taxon>
        <taxon>Bodo</taxon>
    </lineage>
</organism>
<feature type="region of interest" description="Disordered" evidence="1">
    <location>
        <begin position="95"/>
        <end position="119"/>
    </location>
</feature>
<evidence type="ECO:0000313" key="3">
    <source>
        <dbReference type="Proteomes" id="UP000051952"/>
    </source>
</evidence>